<keyword evidence="1" id="KW-0805">Transcription regulation</keyword>
<dbReference type="PANTHER" id="PTHR33204:SF37">
    <property type="entry name" value="HTH-TYPE TRANSCRIPTIONAL REGULATOR YODB"/>
    <property type="match status" value="1"/>
</dbReference>
<dbReference type="SUPFAM" id="SSF46785">
    <property type="entry name" value="Winged helix' DNA-binding domain"/>
    <property type="match status" value="1"/>
</dbReference>
<evidence type="ECO:0000313" key="6">
    <source>
        <dbReference type="Proteomes" id="UP001499852"/>
    </source>
</evidence>
<feature type="domain" description="HTH hxlR-type" evidence="4">
    <location>
        <begin position="12"/>
        <end position="110"/>
    </location>
</feature>
<evidence type="ECO:0000256" key="2">
    <source>
        <dbReference type="ARBA" id="ARBA00023125"/>
    </source>
</evidence>
<name>A0ABP9PCI4_9BACT</name>
<dbReference type="RefSeq" id="WP_345736755.1">
    <property type="nucleotide sequence ID" value="NZ_BAABIA010000005.1"/>
</dbReference>
<protein>
    <recommendedName>
        <fullName evidence="4">HTH hxlR-type domain-containing protein</fullName>
    </recommendedName>
</protein>
<dbReference type="Gene3D" id="1.10.10.10">
    <property type="entry name" value="Winged helix-like DNA-binding domain superfamily/Winged helix DNA-binding domain"/>
    <property type="match status" value="1"/>
</dbReference>
<evidence type="ECO:0000256" key="3">
    <source>
        <dbReference type="ARBA" id="ARBA00023163"/>
    </source>
</evidence>
<organism evidence="5 6">
    <name type="scientific">Prosthecobacter algae</name>
    <dbReference type="NCBI Taxonomy" id="1144682"/>
    <lineage>
        <taxon>Bacteria</taxon>
        <taxon>Pseudomonadati</taxon>
        <taxon>Verrucomicrobiota</taxon>
        <taxon>Verrucomicrobiia</taxon>
        <taxon>Verrucomicrobiales</taxon>
        <taxon>Verrucomicrobiaceae</taxon>
        <taxon>Prosthecobacter</taxon>
    </lineage>
</organism>
<dbReference type="InterPro" id="IPR036390">
    <property type="entry name" value="WH_DNA-bd_sf"/>
</dbReference>
<dbReference type="PROSITE" id="PS51118">
    <property type="entry name" value="HTH_HXLR"/>
    <property type="match status" value="1"/>
</dbReference>
<evidence type="ECO:0000313" key="5">
    <source>
        <dbReference type="EMBL" id="GAA5141423.1"/>
    </source>
</evidence>
<reference evidence="6" key="1">
    <citation type="journal article" date="2019" name="Int. J. Syst. Evol. Microbiol.">
        <title>The Global Catalogue of Microorganisms (GCM) 10K type strain sequencing project: providing services to taxonomists for standard genome sequencing and annotation.</title>
        <authorList>
            <consortium name="The Broad Institute Genomics Platform"/>
            <consortium name="The Broad Institute Genome Sequencing Center for Infectious Disease"/>
            <person name="Wu L."/>
            <person name="Ma J."/>
        </authorList>
    </citation>
    <scope>NUCLEOTIDE SEQUENCE [LARGE SCALE GENOMIC DNA]</scope>
    <source>
        <strain evidence="6">JCM 18053</strain>
    </source>
</reference>
<proteinExistence type="predicted"/>
<dbReference type="Proteomes" id="UP001499852">
    <property type="component" value="Unassembled WGS sequence"/>
</dbReference>
<gene>
    <name evidence="5" type="ORF">GCM10023213_25500</name>
</gene>
<dbReference type="InterPro" id="IPR002577">
    <property type="entry name" value="HTH_HxlR"/>
</dbReference>
<dbReference type="PANTHER" id="PTHR33204">
    <property type="entry name" value="TRANSCRIPTIONAL REGULATOR, MARR FAMILY"/>
    <property type="match status" value="1"/>
</dbReference>
<keyword evidence="2" id="KW-0238">DNA-binding</keyword>
<evidence type="ECO:0000256" key="1">
    <source>
        <dbReference type="ARBA" id="ARBA00023015"/>
    </source>
</evidence>
<evidence type="ECO:0000259" key="4">
    <source>
        <dbReference type="PROSITE" id="PS51118"/>
    </source>
</evidence>
<comment type="caution">
    <text evidence="5">The sequence shown here is derived from an EMBL/GenBank/DDBJ whole genome shotgun (WGS) entry which is preliminary data.</text>
</comment>
<keyword evidence="6" id="KW-1185">Reference proteome</keyword>
<keyword evidence="3" id="KW-0804">Transcription</keyword>
<accession>A0ABP9PCI4</accession>
<dbReference type="Pfam" id="PF01638">
    <property type="entry name" value="HxlR"/>
    <property type="match status" value="1"/>
</dbReference>
<dbReference type="EMBL" id="BAABIA010000005">
    <property type="protein sequence ID" value="GAA5141423.1"/>
    <property type="molecule type" value="Genomic_DNA"/>
</dbReference>
<sequence>MKTKFLSLKDRRSYHSLEDVVGCKWSAGVVAAIGRGIVRPGELERFLPGISTKILNERLRKLLAYGVISRTEHPGLPARVEYALTPSGQKLATILDQLRELNAEHESAATLPETP</sequence>
<dbReference type="InterPro" id="IPR036388">
    <property type="entry name" value="WH-like_DNA-bd_sf"/>
</dbReference>